<comment type="caution">
    <text evidence="1">The sequence shown here is derived from an EMBL/GenBank/DDBJ whole genome shotgun (WGS) entry which is preliminary data.</text>
</comment>
<gene>
    <name evidence="1" type="ORF">DXA38_11420</name>
</gene>
<dbReference type="RefSeq" id="WP_117443284.1">
    <property type="nucleotide sequence ID" value="NZ_JAJFEN010000020.1"/>
</dbReference>
<evidence type="ECO:0000313" key="1">
    <source>
        <dbReference type="EMBL" id="RGC15166.1"/>
    </source>
</evidence>
<accession>A0A3E2VVH9</accession>
<dbReference type="Proteomes" id="UP000260025">
    <property type="component" value="Unassembled WGS sequence"/>
</dbReference>
<dbReference type="AlphaFoldDB" id="A0A3E2VVH9"/>
<organism evidence="1 2">
    <name type="scientific">Clostridium innocuum</name>
    <dbReference type="NCBI Taxonomy" id="1522"/>
    <lineage>
        <taxon>Bacteria</taxon>
        <taxon>Bacillati</taxon>
        <taxon>Bacillota</taxon>
        <taxon>Clostridia</taxon>
        <taxon>Eubacteriales</taxon>
        <taxon>Clostridiaceae</taxon>
        <taxon>Clostridium</taxon>
    </lineage>
</organism>
<sequence>MANTKFTGRSDSYIFEDAGGKRDQLEQAILNELQAKQYPLKATIQTLKGGKGLMGAVFAAKEQCVVVDVDSEAKIAISNTSVGSYLYVETYLLIQEKIFSTMAFDAAIGNVFKQQKRNAFYTAAKQATESAFGQLGLKLANSGYKSTQMSITDQD</sequence>
<proteinExistence type="predicted"/>
<evidence type="ECO:0000313" key="2">
    <source>
        <dbReference type="Proteomes" id="UP000260025"/>
    </source>
</evidence>
<name>A0A3E2VVH9_CLOIN</name>
<dbReference type="OrthoDB" id="3035682at2"/>
<dbReference type="EMBL" id="QVEV01000015">
    <property type="protein sequence ID" value="RGC15166.1"/>
    <property type="molecule type" value="Genomic_DNA"/>
</dbReference>
<reference evidence="1 2" key="1">
    <citation type="submission" date="2018-08" db="EMBL/GenBank/DDBJ databases">
        <title>A genome reference for cultivated species of the human gut microbiota.</title>
        <authorList>
            <person name="Zou Y."/>
            <person name="Xue W."/>
            <person name="Luo G."/>
        </authorList>
    </citation>
    <scope>NUCLEOTIDE SEQUENCE [LARGE SCALE GENOMIC DNA]</scope>
    <source>
        <strain evidence="1 2">OF01-2LB</strain>
    </source>
</reference>
<protein>
    <submittedName>
        <fullName evidence="1">Uncharacterized protein</fullName>
    </submittedName>
</protein>